<reference evidence="1 2" key="1">
    <citation type="submission" date="2016-05" db="EMBL/GenBank/DDBJ databases">
        <title>Genomic Taxonomy of the Vibrionaceae.</title>
        <authorList>
            <person name="Gomez-Gil B."/>
            <person name="Enciso-Ibarra J."/>
        </authorList>
    </citation>
    <scope>NUCLEOTIDE SEQUENCE [LARGE SCALE GENOMIC DNA]</scope>
    <source>
        <strain evidence="1 2">CAIM 1920</strain>
    </source>
</reference>
<dbReference type="STRING" id="1080227.A8L45_12910"/>
<dbReference type="OrthoDB" id="9773403at2"/>
<protein>
    <recommendedName>
        <fullName evidence="3">Pilus assembly protein PilM</fullName>
    </recommendedName>
</protein>
<accession>A0A1C3EGH2</accession>
<dbReference type="RefSeq" id="WP_068902908.1">
    <property type="nucleotide sequence ID" value="NZ_JBHUIF010000006.1"/>
</dbReference>
<dbReference type="Proteomes" id="UP000094936">
    <property type="component" value="Unassembled WGS sequence"/>
</dbReference>
<sequence>MFGKKAAIGIEIASNRARLAVIQKKGDKYQVKKIRSVAYNSARPEVGIKALQQSVKRYLGAFGIDNQVLSVREGDVIFKRLPLVDADTEDESHAQICLKLADSLGVPLEELLFDYQIRKDQGAVEAFACRKSALEKKINALTRTGFSLSVLDLKPYALMRLYQYQSEKDSPLALPMLIDVGYSKTQLCFYQPHLHLFHREIAFSTASAINSDGTVKDEILTHSLANEIQRQYQLAGSQLAVDSVGEIWLSGPVGHLVNCDLLSSLLNKQVDVFNPFAGFEIKDSVLSSEEESMGAFATPLGLAMRGLADAS</sequence>
<dbReference type="AlphaFoldDB" id="A0A1C3EGH2"/>
<name>A0A1C3EGH2_9GAMM</name>
<dbReference type="EMBL" id="LYBM01000023">
    <property type="protein sequence ID" value="ODA32366.1"/>
    <property type="molecule type" value="Genomic_DNA"/>
</dbReference>
<evidence type="ECO:0000313" key="2">
    <source>
        <dbReference type="Proteomes" id="UP000094936"/>
    </source>
</evidence>
<dbReference type="InterPro" id="IPR050696">
    <property type="entry name" value="FtsA/MreB"/>
</dbReference>
<dbReference type="PANTHER" id="PTHR32432">
    <property type="entry name" value="CELL DIVISION PROTEIN FTSA-RELATED"/>
    <property type="match status" value="1"/>
</dbReference>
<gene>
    <name evidence="1" type="ORF">A8L45_12910</name>
</gene>
<dbReference type="Pfam" id="PF11104">
    <property type="entry name" value="PilM_2"/>
    <property type="match status" value="1"/>
</dbReference>
<proteinExistence type="predicted"/>
<evidence type="ECO:0000313" key="1">
    <source>
        <dbReference type="EMBL" id="ODA32366.1"/>
    </source>
</evidence>
<comment type="caution">
    <text evidence="1">The sequence shown here is derived from an EMBL/GenBank/DDBJ whole genome shotgun (WGS) entry which is preliminary data.</text>
</comment>
<evidence type="ECO:0008006" key="3">
    <source>
        <dbReference type="Google" id="ProtNLM"/>
    </source>
</evidence>
<organism evidence="1 2">
    <name type="scientific">Veronia pacifica</name>
    <dbReference type="NCBI Taxonomy" id="1080227"/>
    <lineage>
        <taxon>Bacteria</taxon>
        <taxon>Pseudomonadati</taxon>
        <taxon>Pseudomonadota</taxon>
        <taxon>Gammaproteobacteria</taxon>
        <taxon>Vibrionales</taxon>
        <taxon>Vibrionaceae</taxon>
        <taxon>Veronia</taxon>
    </lineage>
</organism>
<dbReference type="InterPro" id="IPR005883">
    <property type="entry name" value="PilM"/>
</dbReference>
<keyword evidence="2" id="KW-1185">Reference proteome</keyword>
<dbReference type="PANTHER" id="PTHR32432:SF3">
    <property type="entry name" value="ETHANOLAMINE UTILIZATION PROTEIN EUTJ"/>
    <property type="match status" value="1"/>
</dbReference>